<gene>
    <name evidence="9" type="ORF">FH972_006395</name>
</gene>
<keyword evidence="5" id="KW-0206">Cytoskeleton</keyword>
<feature type="compositionally biased region" description="Polar residues" evidence="7">
    <location>
        <begin position="147"/>
        <end position="166"/>
    </location>
</feature>
<dbReference type="EMBL" id="CM017322">
    <property type="protein sequence ID" value="KAE8009995.1"/>
    <property type="molecule type" value="Genomic_DNA"/>
</dbReference>
<dbReference type="Pfam" id="PF06886">
    <property type="entry name" value="TPX2"/>
    <property type="match status" value="1"/>
</dbReference>
<feature type="domain" description="TPX2 C-terminal" evidence="8">
    <location>
        <begin position="213"/>
        <end position="285"/>
    </location>
</feature>
<evidence type="ECO:0000259" key="8">
    <source>
        <dbReference type="Pfam" id="PF06886"/>
    </source>
</evidence>
<evidence type="ECO:0000256" key="3">
    <source>
        <dbReference type="ARBA" id="ARBA00022490"/>
    </source>
</evidence>
<evidence type="ECO:0000256" key="4">
    <source>
        <dbReference type="ARBA" id="ARBA00022701"/>
    </source>
</evidence>
<keyword evidence="4" id="KW-0493">Microtubule</keyword>
<accession>A0A5N6QS58</accession>
<protein>
    <recommendedName>
        <fullName evidence="8">TPX2 C-terminal domain-containing protein</fullName>
    </recommendedName>
</protein>
<keyword evidence="3" id="KW-0963">Cytoplasm</keyword>
<comment type="subcellular location">
    <subcellularLocation>
        <location evidence="1">Cytoplasm</location>
        <location evidence="1">Cytoskeleton</location>
    </subcellularLocation>
</comment>
<dbReference type="PANTHER" id="PTHR46372:SF6">
    <property type="entry name" value="PROTEIN WVD2-LIKE 1"/>
    <property type="match status" value="1"/>
</dbReference>
<dbReference type="Proteomes" id="UP000327013">
    <property type="component" value="Chromosome 2"/>
</dbReference>
<dbReference type="EMBL" id="CM017322">
    <property type="protein sequence ID" value="KAE8009996.1"/>
    <property type="molecule type" value="Genomic_DNA"/>
</dbReference>
<evidence type="ECO:0000313" key="10">
    <source>
        <dbReference type="Proteomes" id="UP000327013"/>
    </source>
</evidence>
<dbReference type="InterPro" id="IPR027329">
    <property type="entry name" value="TPX2_C"/>
</dbReference>
<feature type="coiled-coil region" evidence="6">
    <location>
        <begin position="220"/>
        <end position="254"/>
    </location>
</feature>
<comment type="similarity">
    <text evidence="2">Belongs to the TPX2 family.</text>
</comment>
<feature type="region of interest" description="Disordered" evidence="7">
    <location>
        <begin position="78"/>
        <end position="107"/>
    </location>
</feature>
<feature type="compositionally biased region" description="Basic and acidic residues" evidence="7">
    <location>
        <begin position="352"/>
        <end position="368"/>
    </location>
</feature>
<organism evidence="9 10">
    <name type="scientific">Carpinus fangiana</name>
    <dbReference type="NCBI Taxonomy" id="176857"/>
    <lineage>
        <taxon>Eukaryota</taxon>
        <taxon>Viridiplantae</taxon>
        <taxon>Streptophyta</taxon>
        <taxon>Embryophyta</taxon>
        <taxon>Tracheophyta</taxon>
        <taxon>Spermatophyta</taxon>
        <taxon>Magnoliopsida</taxon>
        <taxon>eudicotyledons</taxon>
        <taxon>Gunneridae</taxon>
        <taxon>Pentapetalae</taxon>
        <taxon>rosids</taxon>
        <taxon>fabids</taxon>
        <taxon>Fagales</taxon>
        <taxon>Betulaceae</taxon>
        <taxon>Carpinus</taxon>
    </lineage>
</organism>
<dbReference type="OrthoDB" id="1925970at2759"/>
<dbReference type="AlphaFoldDB" id="A0A5N6QS58"/>
<feature type="compositionally biased region" description="Low complexity" evidence="7">
    <location>
        <begin position="97"/>
        <end position="106"/>
    </location>
</feature>
<feature type="region of interest" description="Disordered" evidence="7">
    <location>
        <begin position="147"/>
        <end position="167"/>
    </location>
</feature>
<evidence type="ECO:0000256" key="7">
    <source>
        <dbReference type="SAM" id="MobiDB-lite"/>
    </source>
</evidence>
<evidence type="ECO:0000313" key="9">
    <source>
        <dbReference type="EMBL" id="KAE8009995.1"/>
    </source>
</evidence>
<evidence type="ECO:0000256" key="2">
    <source>
        <dbReference type="ARBA" id="ARBA00005885"/>
    </source>
</evidence>
<feature type="region of interest" description="Disordered" evidence="7">
    <location>
        <begin position="334"/>
        <end position="383"/>
    </location>
</feature>
<reference evidence="9 10" key="1">
    <citation type="submission" date="2019-06" db="EMBL/GenBank/DDBJ databases">
        <title>A chromosomal-level reference genome of Carpinus fangiana (Coryloideae, Betulaceae).</title>
        <authorList>
            <person name="Yang X."/>
            <person name="Wang Z."/>
            <person name="Zhang L."/>
            <person name="Hao G."/>
            <person name="Liu J."/>
            <person name="Yang Y."/>
        </authorList>
    </citation>
    <scope>NUCLEOTIDE SEQUENCE [LARGE SCALE GENOMIC DNA]</scope>
    <source>
        <strain evidence="9">Cfa_2016G</strain>
        <tissue evidence="9">Leaf</tissue>
    </source>
</reference>
<dbReference type="InterPro" id="IPR044806">
    <property type="entry name" value="WVD2/WDL1-4"/>
</dbReference>
<feature type="compositionally biased region" description="Basic and acidic residues" evidence="7">
    <location>
        <begin position="81"/>
        <end position="96"/>
    </location>
</feature>
<dbReference type="GO" id="GO:0008017">
    <property type="term" value="F:microtubule binding"/>
    <property type="evidence" value="ECO:0007669"/>
    <property type="project" value="InterPro"/>
</dbReference>
<evidence type="ECO:0000256" key="5">
    <source>
        <dbReference type="ARBA" id="ARBA00023212"/>
    </source>
</evidence>
<evidence type="ECO:0000256" key="6">
    <source>
        <dbReference type="SAM" id="Coils"/>
    </source>
</evidence>
<keyword evidence="10" id="KW-1185">Reference proteome</keyword>
<proteinExistence type="inferred from homology"/>
<dbReference type="GO" id="GO:0005874">
    <property type="term" value="C:microtubule"/>
    <property type="evidence" value="ECO:0007669"/>
    <property type="project" value="UniProtKB-KW"/>
</dbReference>
<feature type="compositionally biased region" description="Polar residues" evidence="7">
    <location>
        <begin position="373"/>
        <end position="383"/>
    </location>
</feature>
<dbReference type="GO" id="GO:0000226">
    <property type="term" value="P:microtubule cytoskeleton organization"/>
    <property type="evidence" value="ECO:0007669"/>
    <property type="project" value="InterPro"/>
</dbReference>
<evidence type="ECO:0000256" key="1">
    <source>
        <dbReference type="ARBA" id="ARBA00004245"/>
    </source>
</evidence>
<feature type="region of interest" description="Disordered" evidence="7">
    <location>
        <begin position="276"/>
        <end position="314"/>
    </location>
</feature>
<keyword evidence="6" id="KW-0175">Coiled coil</keyword>
<name>A0A5N6QS58_9ROSI</name>
<sequence>MGRELTDLHMEKKPSGVVLVSNGVSPDKVHVAPEISEDSIEAKDYDVKVCTEENSVVEQCLEKQEVLGVKSTNLGAGLVEGKAEKPGAQKSSDNKKSSPLASKSAAVGNVRTYTVPQPFSLATEKRGPCAHTVEAEIAANGVSYSPKANNMLSPQAIKNSQPNSPLSLRKALQPDIRKHHDEEDSCSVASSYPFTAASVRTVKSKVTVGTAPTFRSGKRAERRKEFYTKLEEKHQALEAEKSAFEARTKEEQEAAIKQLRKNLVIKAKPVPSFYYEGPPPKAELKKLPLTRPKSPNLSRRKSYGDATNSSREAICSRAHRHSLGCLKEEPATMITPKRRGQISESNINGTCKVKDQPKQEKKETRETALPKINEQTNGDLAVH</sequence>
<dbReference type="PANTHER" id="PTHR46372">
    <property type="entry name" value="PROTEIN WVD2-LIKE 3"/>
    <property type="match status" value="1"/>
</dbReference>